<evidence type="ECO:0000313" key="2">
    <source>
        <dbReference type="EMBL" id="THH15725.1"/>
    </source>
</evidence>
<feature type="transmembrane region" description="Helical" evidence="1">
    <location>
        <begin position="20"/>
        <end position="40"/>
    </location>
</feature>
<keyword evidence="1" id="KW-1133">Transmembrane helix</keyword>
<dbReference type="EMBL" id="SGPL01000194">
    <property type="protein sequence ID" value="THH15725.1"/>
    <property type="molecule type" value="Genomic_DNA"/>
</dbReference>
<organism evidence="2 3">
    <name type="scientific">Bondarzewia mesenterica</name>
    <dbReference type="NCBI Taxonomy" id="1095465"/>
    <lineage>
        <taxon>Eukaryota</taxon>
        <taxon>Fungi</taxon>
        <taxon>Dikarya</taxon>
        <taxon>Basidiomycota</taxon>
        <taxon>Agaricomycotina</taxon>
        <taxon>Agaricomycetes</taxon>
        <taxon>Russulales</taxon>
        <taxon>Bondarzewiaceae</taxon>
        <taxon>Bondarzewia</taxon>
    </lineage>
</organism>
<keyword evidence="1" id="KW-0812">Transmembrane</keyword>
<dbReference type="Proteomes" id="UP000310158">
    <property type="component" value="Unassembled WGS sequence"/>
</dbReference>
<evidence type="ECO:0000256" key="1">
    <source>
        <dbReference type="SAM" id="Phobius"/>
    </source>
</evidence>
<reference evidence="2 3" key="1">
    <citation type="submission" date="2019-02" db="EMBL/GenBank/DDBJ databases">
        <title>Genome sequencing of the rare red list fungi Bondarzewia mesenterica.</title>
        <authorList>
            <person name="Buettner E."/>
            <person name="Kellner H."/>
        </authorList>
    </citation>
    <scope>NUCLEOTIDE SEQUENCE [LARGE SCALE GENOMIC DNA]</scope>
    <source>
        <strain evidence="2 3">DSM 108281</strain>
    </source>
</reference>
<name>A0A4S4LTY3_9AGAM</name>
<evidence type="ECO:0000313" key="3">
    <source>
        <dbReference type="Proteomes" id="UP000310158"/>
    </source>
</evidence>
<accession>A0A4S4LTY3</accession>
<keyword evidence="1" id="KW-0472">Membrane</keyword>
<dbReference type="AlphaFoldDB" id="A0A4S4LTY3"/>
<feature type="transmembrane region" description="Helical" evidence="1">
    <location>
        <begin position="115"/>
        <end position="133"/>
    </location>
</feature>
<gene>
    <name evidence="2" type="ORF">EW146_g4798</name>
</gene>
<sequence>MPLPLSTHPFVHDAPPPLSSCASCASCPLALLVLLVLAVFCNKATACIVRCITMHHLSHLTFTKTTPFAACADIEATVAAALPNKCVQLDDIAIMLTVLPIVRGMHGDVDAMSPAPLAILMAGMAALTILLMIRGAHSNIDATMPALPAVSLMAGVAGTGLPFPSEVRKDGKVQPSDRVMKAMLQAYCTRIMTLGKATGEPDFSPLTDAMTVHVDASTIPSAALQPALEHPSEAQGAPHKHKAAPAECLKDLRTAQQKDDFIPWAKRVCALFPYMPPMPPSPASLRMDQAPPPQVMMEIPRDASLHVAISALEPIQCLLTILDGPAEGAFCSMLTTS</sequence>
<keyword evidence="3" id="KW-1185">Reference proteome</keyword>
<protein>
    <submittedName>
        <fullName evidence="2">Uncharacterized protein</fullName>
    </submittedName>
</protein>
<proteinExistence type="predicted"/>
<comment type="caution">
    <text evidence="2">The sequence shown here is derived from an EMBL/GenBank/DDBJ whole genome shotgun (WGS) entry which is preliminary data.</text>
</comment>